<dbReference type="WormBase" id="Y37H2A.5b">
    <property type="protein sequence ID" value="CE45352"/>
    <property type="gene ID" value="WBGene00012565"/>
    <property type="gene designation" value="fbxa-210"/>
</dbReference>
<feature type="domain" description="F-box" evidence="1">
    <location>
        <begin position="86"/>
        <end position="133"/>
    </location>
</feature>
<dbReference type="Pfam" id="PF01827">
    <property type="entry name" value="FTH"/>
    <property type="match status" value="1"/>
</dbReference>
<dbReference type="CTD" id="180187"/>
<dbReference type="KEGG" id="cel:CELE_Y37H2A.5"/>
<dbReference type="SMART" id="SM00256">
    <property type="entry name" value="FBOX"/>
    <property type="match status" value="1"/>
</dbReference>
<keyword evidence="3" id="KW-1185">Reference proteome</keyword>
<reference evidence="2 3" key="1">
    <citation type="journal article" date="1998" name="Science">
        <title>Genome sequence of the nematode C. elegans: a platform for investigating biology.</title>
        <authorList>
            <consortium name="The C. elegans sequencing consortium"/>
            <person name="Sulson J.E."/>
            <person name="Waterston R."/>
        </authorList>
    </citation>
    <scope>NUCLEOTIDE SEQUENCE [LARGE SCALE GENOMIC DNA]</scope>
    <source>
        <strain evidence="2 3">Bristol N2</strain>
    </source>
</reference>
<dbReference type="PROSITE" id="PS50181">
    <property type="entry name" value="FBOX"/>
    <property type="match status" value="1"/>
</dbReference>
<dbReference type="RefSeq" id="NP_001256783.1">
    <property type="nucleotide sequence ID" value="NM_001269854.3"/>
</dbReference>
<accession>E0R7K6</accession>
<name>E0R7K6_CAEEL</name>
<dbReference type="AGR" id="WB:WBGene00012565"/>
<sequence length="418" mass="48243">MKIKIDMALPDENPNAVTHIRNNKIALRACISYEYLIGKSSFEAYKSFCKQMGDDIMEYGEFDFWFYTLGKEGVALDSEISWNPKSKLLGDMPNEILVKIMDIQDPINRIVIRKVSQRFRSLFDVMDPGFKSFKCVLDTSEVEVVLKDNYTPRDDSYSEADDYNSEYEDDYDDYERLLKDTIIYDEDIREKSHVNVRCGNRVKQMKDELYYERAAKDLLVILKNPKLRLEQFIFKFGSSLAYSDLNQAENFASILKSCSPIHAKQVRVEYPDLAFDASKILSLFQPKALTNIKLKCSNLADISAIFELEQWKNAKSVEINSFTKFPIGNLFHLSQFSVKLESFSVDDAIKIRDILLKSPSFQSGKFTSYSSNFQEMLKVFVPRFDGLSGSLVYTNKKFKFIIEAHRGFIKFEKVGAAV</sequence>
<dbReference type="InterPro" id="IPR001810">
    <property type="entry name" value="F-box_dom"/>
</dbReference>
<evidence type="ECO:0000313" key="2">
    <source>
        <dbReference type="EMBL" id="CBW48578.1"/>
    </source>
</evidence>
<dbReference type="Pfam" id="PF17906">
    <property type="entry name" value="HTH_48"/>
    <property type="match status" value="1"/>
</dbReference>
<evidence type="ECO:0000259" key="1">
    <source>
        <dbReference type="PROSITE" id="PS50181"/>
    </source>
</evidence>
<dbReference type="InParanoid" id="E0R7K6"/>
<dbReference type="InterPro" id="IPR040161">
    <property type="entry name" value="FB224"/>
</dbReference>
<dbReference type="PhylomeDB" id="E0R7K6"/>
<dbReference type="InterPro" id="IPR002900">
    <property type="entry name" value="DUF38/FTH_CAE_spp"/>
</dbReference>
<dbReference type="AlphaFoldDB" id="E0R7K6"/>
<dbReference type="HOGENOM" id="CLU_030831_3_2_1"/>
<dbReference type="Pfam" id="PF00646">
    <property type="entry name" value="F-box"/>
    <property type="match status" value="1"/>
</dbReference>
<dbReference type="ExpressionAtlas" id="E0R7K6">
    <property type="expression patterns" value="baseline and differential"/>
</dbReference>
<dbReference type="Proteomes" id="UP000001940">
    <property type="component" value="Chromosome V"/>
</dbReference>
<evidence type="ECO:0000313" key="4">
    <source>
        <dbReference type="WormBase" id="Y37H2A.5b"/>
    </source>
</evidence>
<dbReference type="Bgee" id="WBGene00012565">
    <property type="expression patterns" value="Expressed in germ line (C elegans) and 4 other cell types or tissues"/>
</dbReference>
<gene>
    <name evidence="2 4" type="primary">fbxa-210</name>
    <name evidence="2" type="ORF">CELE_Y37H2A.5</name>
    <name evidence="4" type="ORF">Y37H2A.5</name>
</gene>
<dbReference type="InterPro" id="IPR041426">
    <property type="entry name" value="Mos1_HTH"/>
</dbReference>
<dbReference type="OrthoDB" id="616263at2759"/>
<dbReference type="CDD" id="cd22150">
    <property type="entry name" value="F-box_CeFBXA-like"/>
    <property type="match status" value="1"/>
</dbReference>
<dbReference type="PaxDb" id="6239-Y37H2A.5b"/>
<dbReference type="FunCoup" id="E0R7K6">
    <property type="interactions" value="14"/>
</dbReference>
<dbReference type="PANTHER" id="PTHR23015">
    <property type="entry name" value="UNCHARACTERIZED C.ELEGANS PROTEIN"/>
    <property type="match status" value="1"/>
</dbReference>
<dbReference type="GeneID" id="180187"/>
<dbReference type="OMA" id="DDIMEYG"/>
<proteinExistence type="predicted"/>
<evidence type="ECO:0000313" key="3">
    <source>
        <dbReference type="Proteomes" id="UP000001940"/>
    </source>
</evidence>
<dbReference type="EMBL" id="BX284605">
    <property type="protein sequence ID" value="CBW48578.1"/>
    <property type="molecule type" value="Genomic_DNA"/>
</dbReference>
<protein>
    <submittedName>
        <fullName evidence="2">F-box domain-containing protein</fullName>
    </submittedName>
</protein>
<dbReference type="PANTHER" id="PTHR23015:SF4">
    <property type="entry name" value="DUF38 DOMAIN-CONTAINING PROTEIN-RELATED"/>
    <property type="match status" value="1"/>
</dbReference>
<organism evidence="2 3">
    <name type="scientific">Caenorhabditis elegans</name>
    <dbReference type="NCBI Taxonomy" id="6239"/>
    <lineage>
        <taxon>Eukaryota</taxon>
        <taxon>Metazoa</taxon>
        <taxon>Ecdysozoa</taxon>
        <taxon>Nematoda</taxon>
        <taxon>Chromadorea</taxon>
        <taxon>Rhabditida</taxon>
        <taxon>Rhabditina</taxon>
        <taxon>Rhabditomorpha</taxon>
        <taxon>Rhabditoidea</taxon>
        <taxon>Rhabditidae</taxon>
        <taxon>Peloderinae</taxon>
        <taxon>Caenorhabditis</taxon>
    </lineage>
</organism>
<dbReference type="STRING" id="6239.Y37H2A.5b.1"/>